<dbReference type="InterPro" id="IPR026224">
    <property type="entry name" value="DPCD"/>
</dbReference>
<reference evidence="3" key="1">
    <citation type="submission" date="2015-12" db="EMBL/GenBank/DDBJ databases">
        <title>De novo transcriptome assembly of four potential Pierce s Disease insect vectors from Arizona vineyards.</title>
        <authorList>
            <person name="Tassone E.E."/>
        </authorList>
    </citation>
    <scope>NUCLEOTIDE SEQUENCE</scope>
</reference>
<dbReference type="AlphaFoldDB" id="A0A1B6CBF2"/>
<dbReference type="PANTHER" id="PTHR31921">
    <property type="entry name" value="PROTEIN DPCD"/>
    <property type="match status" value="1"/>
</dbReference>
<gene>
    <name evidence="3" type="ORF">g.38718</name>
</gene>
<evidence type="ECO:0000256" key="1">
    <source>
        <dbReference type="ARBA" id="ARBA00010597"/>
    </source>
</evidence>
<dbReference type="EMBL" id="GEDC01026619">
    <property type="protein sequence ID" value="JAS10679.1"/>
    <property type="molecule type" value="Transcribed_RNA"/>
</dbReference>
<proteinExistence type="inferred from homology"/>
<dbReference type="Pfam" id="PF14913">
    <property type="entry name" value="DPCD"/>
    <property type="match status" value="1"/>
</dbReference>
<sequence>MAHKFWLDQIKTSEKTCCIVNGCRKVHYKFLDKREMVEEYSLETNVLLRRAWKNNNQISSRQGNVWEVEIGDPESQYQELETVGIKENSDAPYVTRRITKTNLEWRIRNLPFPIETYSVTAEPENKCITIRTTNKKYYKRLAIPDLERVGVLPDQKSLQFTHKFNTLIITYKKPKEVIELEDKIQEELKSLKTIDDADMQCNPS</sequence>
<accession>A0A1B6CBF2</accession>
<dbReference type="PRINTS" id="PR02065">
    <property type="entry name" value="PROTEINDPCD"/>
</dbReference>
<comment type="similarity">
    <text evidence="1">Belongs to the DPCD family.</text>
</comment>
<name>A0A1B6CBF2_9HEMI</name>
<organism evidence="3">
    <name type="scientific">Clastoptera arizonana</name>
    <name type="common">Arizona spittle bug</name>
    <dbReference type="NCBI Taxonomy" id="38151"/>
    <lineage>
        <taxon>Eukaryota</taxon>
        <taxon>Metazoa</taxon>
        <taxon>Ecdysozoa</taxon>
        <taxon>Arthropoda</taxon>
        <taxon>Hexapoda</taxon>
        <taxon>Insecta</taxon>
        <taxon>Pterygota</taxon>
        <taxon>Neoptera</taxon>
        <taxon>Paraneoptera</taxon>
        <taxon>Hemiptera</taxon>
        <taxon>Auchenorrhyncha</taxon>
        <taxon>Cercopoidea</taxon>
        <taxon>Clastopteridae</taxon>
        <taxon>Clastoptera</taxon>
    </lineage>
</organism>
<protein>
    <recommendedName>
        <fullName evidence="2">Protein DPCD</fullName>
    </recommendedName>
</protein>
<dbReference type="PANTHER" id="PTHR31921:SF1">
    <property type="entry name" value="PROTEIN DPCD"/>
    <property type="match status" value="1"/>
</dbReference>
<evidence type="ECO:0000256" key="2">
    <source>
        <dbReference type="ARBA" id="ARBA00020330"/>
    </source>
</evidence>
<evidence type="ECO:0000313" key="3">
    <source>
        <dbReference type="EMBL" id="JAS10679.1"/>
    </source>
</evidence>